<dbReference type="EMBL" id="APVH01000015">
    <property type="protein sequence ID" value="EPX83422.1"/>
    <property type="molecule type" value="Genomic_DNA"/>
</dbReference>
<accession>S9QV16</accession>
<dbReference type="HOGENOM" id="CLU_841475_0_0_5"/>
<dbReference type="Proteomes" id="UP000015347">
    <property type="component" value="Unassembled WGS sequence"/>
</dbReference>
<comment type="caution">
    <text evidence="2">The sequence shown here is derived from an EMBL/GenBank/DDBJ whole genome shotgun (WGS) entry which is preliminary data.</text>
</comment>
<dbReference type="STRING" id="1123237.Salmuc_02030"/>
<dbReference type="eggNOG" id="COG0420">
    <property type="taxonomic scope" value="Bacteria"/>
</dbReference>
<feature type="domain" description="Calcineurin-like phosphoesterase" evidence="1">
    <location>
        <begin position="27"/>
        <end position="212"/>
    </location>
</feature>
<name>S9QV16_9RHOB</name>
<dbReference type="OrthoDB" id="5448289at2"/>
<dbReference type="InterPro" id="IPR029052">
    <property type="entry name" value="Metallo-depent_PP-like"/>
</dbReference>
<sequence>MTSSDTDHFDENDATRELVFEDRASGFLFVGDPHVSTRRPGRRKDDDYQTTILNKLAEAVRIANEHNYVVVILGDLLDEPVPGSESLKNRLIRILKSARFKVVNLLGNHERTHAKLSDDDTLPLLENSGAFDLIRESGPYGVFDFEGTRIGLGGTPYGEDIPDDVSDMFPGDCKSVVWITHHDLAFEGAYPGSRPLHEIKGCKLAVNGHMHLMKKIRKEGETTWFNPGNITRQAVDAIEHTPRVWGFDQNGRIEPFELTHRKDVFDLTGRLISSITEDSEDEEQSLESVFVQLIQVEDSEDFSKTDDGTVIREQIETMFEDDNTDTKVRSLVVSLLNDVVESEQAA</sequence>
<evidence type="ECO:0000313" key="2">
    <source>
        <dbReference type="EMBL" id="EPX83422.1"/>
    </source>
</evidence>
<organism evidence="2 3">
    <name type="scientific">Salipiger mucosus DSM 16094</name>
    <dbReference type="NCBI Taxonomy" id="1123237"/>
    <lineage>
        <taxon>Bacteria</taxon>
        <taxon>Pseudomonadati</taxon>
        <taxon>Pseudomonadota</taxon>
        <taxon>Alphaproteobacteria</taxon>
        <taxon>Rhodobacterales</taxon>
        <taxon>Roseobacteraceae</taxon>
        <taxon>Salipiger</taxon>
    </lineage>
</organism>
<dbReference type="AlphaFoldDB" id="S9QV16"/>
<dbReference type="InterPro" id="IPR004843">
    <property type="entry name" value="Calcineurin-like_PHP"/>
</dbReference>
<protein>
    <recommendedName>
        <fullName evidence="1">Calcineurin-like phosphoesterase domain-containing protein</fullName>
    </recommendedName>
</protein>
<keyword evidence="3" id="KW-1185">Reference proteome</keyword>
<reference evidence="3" key="1">
    <citation type="journal article" date="2014" name="Stand. Genomic Sci.">
        <title>Genome sequence of the exopolysaccharide-producing Salipiger mucosus type strain (DSM 16094(T)), a moderately halophilic member of the Roseobacter clade.</title>
        <authorList>
            <person name="Riedel T."/>
            <person name="Spring S."/>
            <person name="Fiebig A."/>
            <person name="Petersen J."/>
            <person name="Kyrpides N.C."/>
            <person name="Goker M."/>
            <person name="Klenk H.P."/>
        </authorList>
    </citation>
    <scope>NUCLEOTIDE SEQUENCE [LARGE SCALE GENOMIC DNA]</scope>
    <source>
        <strain evidence="3">DSM 16094</strain>
    </source>
</reference>
<dbReference type="SUPFAM" id="SSF56300">
    <property type="entry name" value="Metallo-dependent phosphatases"/>
    <property type="match status" value="1"/>
</dbReference>
<dbReference type="Pfam" id="PF00149">
    <property type="entry name" value="Metallophos"/>
    <property type="match status" value="1"/>
</dbReference>
<dbReference type="RefSeq" id="WP_020041284.1">
    <property type="nucleotide sequence ID" value="NZ_KE557274.1"/>
</dbReference>
<evidence type="ECO:0000313" key="3">
    <source>
        <dbReference type="Proteomes" id="UP000015347"/>
    </source>
</evidence>
<gene>
    <name evidence="2" type="ORF">Salmuc_02030</name>
</gene>
<dbReference type="Gene3D" id="3.60.21.10">
    <property type="match status" value="1"/>
</dbReference>
<proteinExistence type="predicted"/>
<dbReference type="GO" id="GO:0016787">
    <property type="term" value="F:hydrolase activity"/>
    <property type="evidence" value="ECO:0007669"/>
    <property type="project" value="InterPro"/>
</dbReference>
<evidence type="ECO:0000259" key="1">
    <source>
        <dbReference type="Pfam" id="PF00149"/>
    </source>
</evidence>